<evidence type="ECO:0000256" key="1">
    <source>
        <dbReference type="ARBA" id="ARBA00010617"/>
    </source>
</evidence>
<dbReference type="RefSeq" id="XP_056749366.1">
    <property type="nucleotide sequence ID" value="XM_056900698.1"/>
</dbReference>
<keyword evidence="2" id="KW-1133">Transmembrane helix</keyword>
<dbReference type="AlphaFoldDB" id="A0AAD6GXC8"/>
<accession>A0AAD6GXC8</accession>
<protein>
    <recommendedName>
        <fullName evidence="5">Cytochrome P450</fullName>
    </recommendedName>
</protein>
<evidence type="ECO:0008006" key="5">
    <source>
        <dbReference type="Google" id="ProtNLM"/>
    </source>
</evidence>
<feature type="transmembrane region" description="Helical" evidence="2">
    <location>
        <begin position="6"/>
        <end position="24"/>
    </location>
</feature>
<dbReference type="InterPro" id="IPR050121">
    <property type="entry name" value="Cytochrome_P450_monoxygenase"/>
</dbReference>
<reference evidence="3" key="1">
    <citation type="journal article" date="2023" name="IMA Fungus">
        <title>Comparative genomic study of the Penicillium genus elucidates a diverse pangenome and 15 lateral gene transfer events.</title>
        <authorList>
            <person name="Petersen C."/>
            <person name="Sorensen T."/>
            <person name="Nielsen M.R."/>
            <person name="Sondergaard T.E."/>
            <person name="Sorensen J.L."/>
            <person name="Fitzpatrick D.A."/>
            <person name="Frisvad J.C."/>
            <person name="Nielsen K.L."/>
        </authorList>
    </citation>
    <scope>NUCLEOTIDE SEQUENCE</scope>
    <source>
        <strain evidence="3">IBT 12815</strain>
    </source>
</reference>
<keyword evidence="2" id="KW-0812">Transmembrane</keyword>
<sequence>MFVCFLLGSAVAYNIVMIIYRLYFHKLSRFPGPRLAAATGLYEIYFSAWGPGIFEYEIDNMHRKFGPVVRITPDEIHIQEPCWTSSYSDGWIKGTGELESGHYQGRSVHSSQYKKPSISRARPLLRVEVNHIIDTLIEKHQVHRIFSSRMRCRVKLSLRGISVSFSDWLNLLFTPGRDKK</sequence>
<dbReference type="GO" id="GO:0004497">
    <property type="term" value="F:monooxygenase activity"/>
    <property type="evidence" value="ECO:0007669"/>
    <property type="project" value="InterPro"/>
</dbReference>
<dbReference type="GO" id="GO:0020037">
    <property type="term" value="F:heme binding"/>
    <property type="evidence" value="ECO:0007669"/>
    <property type="project" value="InterPro"/>
</dbReference>
<dbReference type="GO" id="GO:0005506">
    <property type="term" value="F:iron ion binding"/>
    <property type="evidence" value="ECO:0007669"/>
    <property type="project" value="InterPro"/>
</dbReference>
<gene>
    <name evidence="3" type="ORF">N7537_009644</name>
</gene>
<evidence type="ECO:0000313" key="4">
    <source>
        <dbReference type="Proteomes" id="UP001213799"/>
    </source>
</evidence>
<dbReference type="GO" id="GO:0016705">
    <property type="term" value="F:oxidoreductase activity, acting on paired donors, with incorporation or reduction of molecular oxygen"/>
    <property type="evidence" value="ECO:0007669"/>
    <property type="project" value="InterPro"/>
</dbReference>
<keyword evidence="4" id="KW-1185">Reference proteome</keyword>
<name>A0AAD6GXC8_9EURO</name>
<proteinExistence type="inferred from homology"/>
<dbReference type="InterPro" id="IPR036396">
    <property type="entry name" value="Cyt_P450_sf"/>
</dbReference>
<organism evidence="3 4">
    <name type="scientific">Penicillium hordei</name>
    <dbReference type="NCBI Taxonomy" id="40994"/>
    <lineage>
        <taxon>Eukaryota</taxon>
        <taxon>Fungi</taxon>
        <taxon>Dikarya</taxon>
        <taxon>Ascomycota</taxon>
        <taxon>Pezizomycotina</taxon>
        <taxon>Eurotiomycetes</taxon>
        <taxon>Eurotiomycetidae</taxon>
        <taxon>Eurotiales</taxon>
        <taxon>Aspergillaceae</taxon>
        <taxon>Penicillium</taxon>
    </lineage>
</organism>
<dbReference type="Gene3D" id="1.10.630.10">
    <property type="entry name" value="Cytochrome P450"/>
    <property type="match status" value="1"/>
</dbReference>
<dbReference type="PANTHER" id="PTHR24305:SF166">
    <property type="entry name" value="CYTOCHROME P450 12A4, MITOCHONDRIAL-RELATED"/>
    <property type="match status" value="1"/>
</dbReference>
<comment type="caution">
    <text evidence="3">The sequence shown here is derived from an EMBL/GenBank/DDBJ whole genome shotgun (WGS) entry which is preliminary data.</text>
</comment>
<keyword evidence="2" id="KW-0472">Membrane</keyword>
<reference evidence="3" key="2">
    <citation type="submission" date="2023-01" db="EMBL/GenBank/DDBJ databases">
        <authorList>
            <person name="Petersen C."/>
        </authorList>
    </citation>
    <scope>NUCLEOTIDE SEQUENCE</scope>
    <source>
        <strain evidence="3">IBT 12815</strain>
    </source>
</reference>
<dbReference type="SUPFAM" id="SSF48264">
    <property type="entry name" value="Cytochrome P450"/>
    <property type="match status" value="1"/>
</dbReference>
<dbReference type="Proteomes" id="UP001213799">
    <property type="component" value="Unassembled WGS sequence"/>
</dbReference>
<dbReference type="PANTHER" id="PTHR24305">
    <property type="entry name" value="CYTOCHROME P450"/>
    <property type="match status" value="1"/>
</dbReference>
<dbReference type="GeneID" id="81590940"/>
<evidence type="ECO:0000313" key="3">
    <source>
        <dbReference type="EMBL" id="KAJ5592740.1"/>
    </source>
</evidence>
<evidence type="ECO:0000256" key="2">
    <source>
        <dbReference type="SAM" id="Phobius"/>
    </source>
</evidence>
<dbReference type="EMBL" id="JAQJAE010000005">
    <property type="protein sequence ID" value="KAJ5592740.1"/>
    <property type="molecule type" value="Genomic_DNA"/>
</dbReference>
<comment type="similarity">
    <text evidence="1">Belongs to the cytochrome P450 family.</text>
</comment>